<evidence type="ECO:0000313" key="2">
    <source>
        <dbReference type="EMBL" id="CAI10701.1"/>
    </source>
</evidence>
<dbReference type="EMBL" id="CR555308">
    <property type="protein sequence ID" value="CAI10701.1"/>
    <property type="molecule type" value="Genomic_DNA"/>
</dbReference>
<feature type="region of interest" description="Disordered" evidence="1">
    <location>
        <begin position="70"/>
        <end position="119"/>
    </location>
</feature>
<feature type="compositionally biased region" description="Polar residues" evidence="1">
    <location>
        <begin position="30"/>
        <end position="39"/>
    </location>
</feature>
<accession>Q5NW63</accession>
<evidence type="ECO:0000313" key="3">
    <source>
        <dbReference type="Proteomes" id="UP000006552"/>
    </source>
</evidence>
<protein>
    <submittedName>
        <fullName evidence="2">Uncharacterized protein</fullName>
    </submittedName>
</protein>
<dbReference type="Proteomes" id="UP000006552">
    <property type="component" value="Plasmid 2"/>
</dbReference>
<geneLocation type="plasmid" evidence="3">
    <name>pAzo2</name>
</geneLocation>
<gene>
    <name evidence="2" type="ORF">p2A362</name>
</gene>
<name>Q5NW63_AROAE</name>
<organism evidence="2 3">
    <name type="scientific">Aromatoleum aromaticum (strain DSM 19018 / LMG 30748 / EbN1)</name>
    <name type="common">Azoarcus sp. (strain EbN1)</name>
    <dbReference type="NCBI Taxonomy" id="76114"/>
    <lineage>
        <taxon>Bacteria</taxon>
        <taxon>Pseudomonadati</taxon>
        <taxon>Pseudomonadota</taxon>
        <taxon>Betaproteobacteria</taxon>
        <taxon>Rhodocyclales</taxon>
        <taxon>Rhodocyclaceae</taxon>
        <taxon>Aromatoleum</taxon>
    </lineage>
</organism>
<reference evidence="2 3" key="1">
    <citation type="journal article" date="2005" name="Arch. Microbiol.">
        <title>The genome sequence of an anaerobic aromatic-degrading denitrifying bacterium, strain EbN1.</title>
        <authorList>
            <person name="Rabus R."/>
            <person name="Kube M."/>
            <person name="Heider J."/>
            <person name="Beck A."/>
            <person name="Heitmann K."/>
            <person name="Widdel F."/>
            <person name="Reinhardt R."/>
        </authorList>
    </citation>
    <scope>NUCLEOTIDE SEQUENCE [LARGE SCALE GENOMIC DNA]</scope>
    <source>
        <strain evidence="2 3">EbN1</strain>
        <plasmid evidence="3">Plasmid pAzo2</plasmid>
    </source>
</reference>
<proteinExistence type="predicted"/>
<dbReference type="KEGG" id="eba:p2A362"/>
<feature type="region of interest" description="Disordered" evidence="1">
    <location>
        <begin position="1"/>
        <end position="39"/>
    </location>
</feature>
<keyword evidence="3" id="KW-1185">Reference proteome</keyword>
<dbReference type="AlphaFoldDB" id="Q5NW63"/>
<dbReference type="HOGENOM" id="CLU_1631969_0_0_4"/>
<feature type="compositionally biased region" description="Low complexity" evidence="1">
    <location>
        <begin position="102"/>
        <end position="114"/>
    </location>
</feature>
<evidence type="ECO:0000256" key="1">
    <source>
        <dbReference type="SAM" id="MobiDB-lite"/>
    </source>
</evidence>
<sequence>MRSMPPSAPRCPSWCAWPDGAGRSRKGSKRANSSWASTTMRCAVGPDSTGTSHWPYSPTPIWLCCAGRRSTSTSKKVPPLRAPRCRRSRPGGAATPDRARDPAPAACPGLAPPASTGRSPRLVLLATTTPSLCQGLSLPPCNSRASATVVLEPIPVGQWPAK</sequence>
<keyword evidence="2" id="KW-0614">Plasmid</keyword>